<evidence type="ECO:0000313" key="4">
    <source>
        <dbReference type="Proteomes" id="UP000694257"/>
    </source>
</evidence>
<feature type="compositionally biased region" description="Pro residues" evidence="1">
    <location>
        <begin position="62"/>
        <end position="75"/>
    </location>
</feature>
<gene>
    <name evidence="3" type="ORF">KV110_13330</name>
</gene>
<keyword evidence="2" id="KW-1133">Transmembrane helix</keyword>
<sequence>MSQNSPAPSGGGSADSTHFWTKVGGAAGVVGVVVAVIFGVVAQCTSSDSPSTSPTSSINSPGPGPSVLPTTTAPPPLAYRQNLKLANVEGIDLDTGQVHDQNVLGVDMSPSRTADSLNAMTHGAARFAIPRDDAGSGRDRCTAIPPAAWTKTLDNMYHLPAGSHLCVQTDQGNVADLTLTHIPSAGEQYLEFDFTTWRTG</sequence>
<keyword evidence="4" id="KW-1185">Reference proteome</keyword>
<protein>
    <submittedName>
        <fullName evidence="3">Uncharacterized protein</fullName>
    </submittedName>
</protein>
<organism evidence="3 4">
    <name type="scientific">Nocardia iowensis</name>
    <dbReference type="NCBI Taxonomy" id="204891"/>
    <lineage>
        <taxon>Bacteria</taxon>
        <taxon>Bacillati</taxon>
        <taxon>Actinomycetota</taxon>
        <taxon>Actinomycetes</taxon>
        <taxon>Mycobacteriales</taxon>
        <taxon>Nocardiaceae</taxon>
        <taxon>Nocardia</taxon>
    </lineage>
</organism>
<keyword evidence="2" id="KW-0472">Membrane</keyword>
<dbReference type="Proteomes" id="UP000694257">
    <property type="component" value="Chromosome"/>
</dbReference>
<evidence type="ECO:0000256" key="2">
    <source>
        <dbReference type="SAM" id="Phobius"/>
    </source>
</evidence>
<accession>A0ABX8S005</accession>
<proteinExistence type="predicted"/>
<evidence type="ECO:0000313" key="3">
    <source>
        <dbReference type="EMBL" id="QXN93950.1"/>
    </source>
</evidence>
<feature type="transmembrane region" description="Helical" evidence="2">
    <location>
        <begin position="20"/>
        <end position="42"/>
    </location>
</feature>
<dbReference type="EMBL" id="CP078145">
    <property type="protein sequence ID" value="QXN93950.1"/>
    <property type="molecule type" value="Genomic_DNA"/>
</dbReference>
<dbReference type="RefSeq" id="WP_218476327.1">
    <property type="nucleotide sequence ID" value="NZ_BAABJN010000018.1"/>
</dbReference>
<reference evidence="3 4" key="1">
    <citation type="submission" date="2021-07" db="EMBL/GenBank/DDBJ databases">
        <title>Whole Genome Sequence of Nocardia Iowensis.</title>
        <authorList>
            <person name="Lamm A."/>
            <person name="Collins-Fairclough A.M."/>
            <person name="Bunk B."/>
            <person name="Sproer C."/>
        </authorList>
    </citation>
    <scope>NUCLEOTIDE SEQUENCE [LARGE SCALE GENOMIC DNA]</scope>
    <source>
        <strain evidence="3 4">NRRL 5646</strain>
    </source>
</reference>
<evidence type="ECO:0000256" key="1">
    <source>
        <dbReference type="SAM" id="MobiDB-lite"/>
    </source>
</evidence>
<name>A0ABX8S005_NOCIO</name>
<keyword evidence="2" id="KW-0812">Transmembrane</keyword>
<feature type="compositionally biased region" description="Low complexity" evidence="1">
    <location>
        <begin position="46"/>
        <end position="61"/>
    </location>
</feature>
<feature type="region of interest" description="Disordered" evidence="1">
    <location>
        <begin position="46"/>
        <end position="75"/>
    </location>
</feature>